<organism evidence="1 2">
    <name type="scientific">Desulfocucumis palustris</name>
    <dbReference type="NCBI Taxonomy" id="1898651"/>
    <lineage>
        <taxon>Bacteria</taxon>
        <taxon>Bacillati</taxon>
        <taxon>Bacillota</taxon>
        <taxon>Clostridia</taxon>
        <taxon>Eubacteriales</taxon>
        <taxon>Desulfocucumaceae</taxon>
        <taxon>Desulfocucumis</taxon>
    </lineage>
</organism>
<keyword evidence="2" id="KW-1185">Reference proteome</keyword>
<gene>
    <name evidence="1" type="ORF">DCCM_0839</name>
</gene>
<sequence length="47" mass="5592">MSRVISNNKRFDKKTMSRGHGFFVVVKFRRAGACKLMWRIGRNRNFS</sequence>
<name>A0A2L2XAH0_9FIRM</name>
<dbReference type="Proteomes" id="UP000239549">
    <property type="component" value="Unassembled WGS sequence"/>
</dbReference>
<protein>
    <submittedName>
        <fullName evidence="1">Uncharacterized protein</fullName>
    </submittedName>
</protein>
<proteinExistence type="predicted"/>
<reference evidence="2" key="1">
    <citation type="submission" date="2018-02" db="EMBL/GenBank/DDBJ databases">
        <title>Genome sequence of Desulfocucumis palustris strain NAW-5.</title>
        <authorList>
            <person name="Watanabe M."/>
            <person name="Kojima H."/>
            <person name="Fukui M."/>
        </authorList>
    </citation>
    <scope>NUCLEOTIDE SEQUENCE [LARGE SCALE GENOMIC DNA]</scope>
    <source>
        <strain evidence="2">NAW-5</strain>
    </source>
</reference>
<dbReference type="EMBL" id="BFAV01000045">
    <property type="protein sequence ID" value="GBF32643.1"/>
    <property type="molecule type" value="Genomic_DNA"/>
</dbReference>
<comment type="caution">
    <text evidence="1">The sequence shown here is derived from an EMBL/GenBank/DDBJ whole genome shotgun (WGS) entry which is preliminary data.</text>
</comment>
<dbReference type="AlphaFoldDB" id="A0A2L2XAH0"/>
<accession>A0A2L2XAH0</accession>
<evidence type="ECO:0000313" key="1">
    <source>
        <dbReference type="EMBL" id="GBF32643.1"/>
    </source>
</evidence>
<evidence type="ECO:0000313" key="2">
    <source>
        <dbReference type="Proteomes" id="UP000239549"/>
    </source>
</evidence>